<feature type="domain" description="Glycosyltransferase 2-like" evidence="1">
    <location>
        <begin position="58"/>
        <end position="134"/>
    </location>
</feature>
<evidence type="ECO:0000313" key="2">
    <source>
        <dbReference type="EMBL" id="BBL69933.1"/>
    </source>
</evidence>
<dbReference type="SUPFAM" id="SSF53448">
    <property type="entry name" value="Nucleotide-diphospho-sugar transferases"/>
    <property type="match status" value="1"/>
</dbReference>
<dbReference type="PANTHER" id="PTHR43179">
    <property type="entry name" value="RHAMNOSYLTRANSFERASE WBBL"/>
    <property type="match status" value="1"/>
</dbReference>
<dbReference type="Pfam" id="PF00535">
    <property type="entry name" value="Glycos_transf_2"/>
    <property type="match status" value="1"/>
</dbReference>
<accession>A0A8D4VLA2</accession>
<dbReference type="EMBL" id="AP019782">
    <property type="protein sequence ID" value="BBL69933.1"/>
    <property type="molecule type" value="Genomic_DNA"/>
</dbReference>
<sequence>MSPDRPPLVSVSVVSHGQGALLLALLADVAGYCDPATLEVIVTFNIPEPAGFALPASLPFPVRVIENPAPKGFGANHNAALSAARGDYFCVLNPDVRLVGDPFTGLVAFARRTGAALLAPQVVNSRNEREDSARPFPTPLSIALKLCGKKTPDIRFDGDIAYPDWVAGMFMLFPRDAYAAIGGFDERYFLYYEDVDICARLRAAGRRVVLVRDIRVIHNAQRASHRNVKYLRWHLTSMLRFFLLHWRMGRKRSG</sequence>
<dbReference type="InterPro" id="IPR029044">
    <property type="entry name" value="Nucleotide-diphossugar_trans"/>
</dbReference>
<dbReference type="AlphaFoldDB" id="A0A8D4VLA2"/>
<dbReference type="Proteomes" id="UP000824988">
    <property type="component" value="Chromosome"/>
</dbReference>
<name>A0A8D4VLA2_9GAMM</name>
<evidence type="ECO:0000259" key="1">
    <source>
        <dbReference type="Pfam" id="PF00535"/>
    </source>
</evidence>
<protein>
    <recommendedName>
        <fullName evidence="1">Glycosyltransferase 2-like domain-containing protein</fullName>
    </recommendedName>
</protein>
<dbReference type="PANTHER" id="PTHR43179:SF7">
    <property type="entry name" value="RHAMNOSYLTRANSFERASE WBBL"/>
    <property type="match status" value="1"/>
</dbReference>
<dbReference type="Gene3D" id="3.90.550.10">
    <property type="entry name" value="Spore Coat Polysaccharide Biosynthesis Protein SpsA, Chain A"/>
    <property type="match status" value="1"/>
</dbReference>
<reference evidence="2" key="1">
    <citation type="submission" date="2019-06" db="EMBL/GenBank/DDBJ databases">
        <title>Complete genome sequence of Methylogaea oryzae strain JCM16910.</title>
        <authorList>
            <person name="Asakawa S."/>
        </authorList>
    </citation>
    <scope>NUCLEOTIDE SEQUENCE</scope>
    <source>
        <strain evidence="2">E10</strain>
    </source>
</reference>
<dbReference type="InterPro" id="IPR001173">
    <property type="entry name" value="Glyco_trans_2-like"/>
</dbReference>
<dbReference type="KEGG" id="moz:MoryE10_05390"/>
<evidence type="ECO:0000313" key="3">
    <source>
        <dbReference type="Proteomes" id="UP000824988"/>
    </source>
</evidence>
<gene>
    <name evidence="2" type="ORF">MoryE10_05390</name>
</gene>
<proteinExistence type="predicted"/>
<organism evidence="2 3">
    <name type="scientific">Methylogaea oryzae</name>
    <dbReference type="NCBI Taxonomy" id="1295382"/>
    <lineage>
        <taxon>Bacteria</taxon>
        <taxon>Pseudomonadati</taxon>
        <taxon>Pseudomonadota</taxon>
        <taxon>Gammaproteobacteria</taxon>
        <taxon>Methylococcales</taxon>
        <taxon>Methylococcaceae</taxon>
        <taxon>Methylogaea</taxon>
    </lineage>
</organism>
<keyword evidence="3" id="KW-1185">Reference proteome</keyword>